<gene>
    <name evidence="1" type="ORF">SNAT2548_LOCUS19134</name>
</gene>
<comment type="caution">
    <text evidence="1">The sequence shown here is derived from an EMBL/GenBank/DDBJ whole genome shotgun (WGS) entry which is preliminary data.</text>
</comment>
<organism evidence="1 2">
    <name type="scientific">Symbiodinium natans</name>
    <dbReference type="NCBI Taxonomy" id="878477"/>
    <lineage>
        <taxon>Eukaryota</taxon>
        <taxon>Sar</taxon>
        <taxon>Alveolata</taxon>
        <taxon>Dinophyceae</taxon>
        <taxon>Suessiales</taxon>
        <taxon>Symbiodiniaceae</taxon>
        <taxon>Symbiodinium</taxon>
    </lineage>
</organism>
<reference evidence="1" key="1">
    <citation type="submission" date="2021-02" db="EMBL/GenBank/DDBJ databases">
        <authorList>
            <person name="Dougan E. K."/>
            <person name="Rhodes N."/>
            <person name="Thang M."/>
            <person name="Chan C."/>
        </authorList>
    </citation>
    <scope>NUCLEOTIDE SEQUENCE</scope>
</reference>
<keyword evidence="2" id="KW-1185">Reference proteome</keyword>
<dbReference type="Proteomes" id="UP000604046">
    <property type="component" value="Unassembled WGS sequence"/>
</dbReference>
<proteinExistence type="predicted"/>
<dbReference type="EMBL" id="CAJNDS010002167">
    <property type="protein sequence ID" value="CAE7358077.1"/>
    <property type="molecule type" value="Genomic_DNA"/>
</dbReference>
<protein>
    <submittedName>
        <fullName evidence="1">Uncharacterized protein</fullName>
    </submittedName>
</protein>
<evidence type="ECO:0000313" key="1">
    <source>
        <dbReference type="EMBL" id="CAE7358077.1"/>
    </source>
</evidence>
<accession>A0A812PLZ2</accession>
<name>A0A812PLZ2_9DINO</name>
<evidence type="ECO:0000313" key="2">
    <source>
        <dbReference type="Proteomes" id="UP000604046"/>
    </source>
</evidence>
<dbReference type="AlphaFoldDB" id="A0A812PLZ2"/>
<sequence length="437" mass="47437">MAGRSASKLVSIFVAGVVVHFLCTTVFVQPGGGHLQTPRVQRPAFEQGKVNLGIDGAVVKSKNMPAPVLEATEATNSAIQECLDEGCSVEALMELDMKLAKDEAVIKKSLDELHSSQAEEYSEEGKEQIAWLSNYLFRSGSLRAQLQAVKTLKAEGDLVSQLVRAASVAFGGGRKGDYPKAWVFIHIVLLVVQCGRAGPGMPRRMYGRASYGASFIRLRFVETRYPRRLKPQKDEDDEDSADETTEEKVKAYGVAWMLKSTVAPSSFASFACRACRIHAGIPLTLLVSVILGIWTPGTQLTLDGVRAAPDSPYRSMGAISRLDDEMDRQRHREAICRMCACHTICTVPTSLALPGKSMRIAGRGSTEAASGEHVCLLFDAQPPFQPLARLLCLACAILGCLESPWHMSTSSVQAPLSKPPWKVSKSGILTPKHRGLP</sequence>
<dbReference type="OrthoDB" id="436143at2759"/>